<name>A0ABP7Q2X8_9GAMM</name>
<comment type="caution">
    <text evidence="2">The sequence shown here is derived from an EMBL/GenBank/DDBJ whole genome shotgun (WGS) entry which is preliminary data.</text>
</comment>
<sequence>MKHLYFTVVMVGMPLLAACSGSENSDPEGSEHRARLSASAVPETFSGTMIPVKNYQPGVLNEDKLPQVTSETLRILDFLRQRMSGHLASIAPVDPAQLTPIGDQPATLDISEQLCTRGGQASTTRLSGPLFSYSDGQVLLGAGSQQRMDMQRCDGPLDEPFVRIGSYTLTVASGLFDQYLAYGSENGRMSVLYEYYGSVDVSRIGIYQHGDIQHTLHSPLKLELSGQSYRELPFNSRRLEFALSDYALTLEKQPSTHGEEDGQMSGAQAFRIGLGSLAEDYIIELMAPLKYNARADSFWSGTVLLSDGSAELRLELFDGYTEYHFDAEGDGIFETVQVL</sequence>
<dbReference type="RefSeq" id="WP_344808861.1">
    <property type="nucleotide sequence ID" value="NZ_BAABBO010000018.1"/>
</dbReference>
<evidence type="ECO:0000313" key="3">
    <source>
        <dbReference type="Proteomes" id="UP001501337"/>
    </source>
</evidence>
<reference evidence="3" key="1">
    <citation type="journal article" date="2019" name="Int. J. Syst. Evol. Microbiol.">
        <title>The Global Catalogue of Microorganisms (GCM) 10K type strain sequencing project: providing services to taxonomists for standard genome sequencing and annotation.</title>
        <authorList>
            <consortium name="The Broad Institute Genomics Platform"/>
            <consortium name="The Broad Institute Genome Sequencing Center for Infectious Disease"/>
            <person name="Wu L."/>
            <person name="Ma J."/>
        </authorList>
    </citation>
    <scope>NUCLEOTIDE SEQUENCE [LARGE SCALE GENOMIC DNA]</scope>
    <source>
        <strain evidence="3">JCM 17555</strain>
    </source>
</reference>
<dbReference type="EMBL" id="BAABBO010000018">
    <property type="protein sequence ID" value="GAA3975310.1"/>
    <property type="molecule type" value="Genomic_DNA"/>
</dbReference>
<accession>A0ABP7Q2X8</accession>
<keyword evidence="1" id="KW-0732">Signal</keyword>
<dbReference type="PROSITE" id="PS51257">
    <property type="entry name" value="PROKAR_LIPOPROTEIN"/>
    <property type="match status" value="1"/>
</dbReference>
<feature type="signal peptide" evidence="1">
    <location>
        <begin position="1"/>
        <end position="17"/>
    </location>
</feature>
<gene>
    <name evidence="2" type="ORF">GCM10022278_35310</name>
</gene>
<feature type="chain" id="PRO_5046771335" description="Lipoprotein" evidence="1">
    <location>
        <begin position="18"/>
        <end position="339"/>
    </location>
</feature>
<keyword evidence="3" id="KW-1185">Reference proteome</keyword>
<protein>
    <recommendedName>
        <fullName evidence="4">Lipoprotein</fullName>
    </recommendedName>
</protein>
<evidence type="ECO:0008006" key="4">
    <source>
        <dbReference type="Google" id="ProtNLM"/>
    </source>
</evidence>
<organism evidence="2 3">
    <name type="scientific">Allohahella marinimesophila</name>
    <dbReference type="NCBI Taxonomy" id="1054972"/>
    <lineage>
        <taxon>Bacteria</taxon>
        <taxon>Pseudomonadati</taxon>
        <taxon>Pseudomonadota</taxon>
        <taxon>Gammaproteobacteria</taxon>
        <taxon>Oceanospirillales</taxon>
        <taxon>Hahellaceae</taxon>
        <taxon>Allohahella</taxon>
    </lineage>
</organism>
<evidence type="ECO:0000256" key="1">
    <source>
        <dbReference type="SAM" id="SignalP"/>
    </source>
</evidence>
<proteinExistence type="predicted"/>
<evidence type="ECO:0000313" key="2">
    <source>
        <dbReference type="EMBL" id="GAA3975310.1"/>
    </source>
</evidence>
<dbReference type="Proteomes" id="UP001501337">
    <property type="component" value="Unassembled WGS sequence"/>
</dbReference>